<proteinExistence type="predicted"/>
<dbReference type="AlphaFoldDB" id="A0A0K2SJH6"/>
<dbReference type="OrthoDB" id="712058at2"/>
<dbReference type="PATRIC" id="fig|1555112.3.peg.1433"/>
<dbReference type="Proteomes" id="UP000065807">
    <property type="component" value="Chromosome"/>
</dbReference>
<dbReference type="EMBL" id="AP014924">
    <property type="protein sequence ID" value="BAS27245.1"/>
    <property type="molecule type" value="Genomic_DNA"/>
</dbReference>
<reference evidence="2" key="1">
    <citation type="submission" date="2015-07" db="EMBL/GenBank/DDBJ databases">
        <title>Complete genome sequence and phylogenetic analysis of Limnochorda pilosa.</title>
        <authorList>
            <person name="Watanabe M."/>
            <person name="Kojima H."/>
            <person name="Fukui M."/>
        </authorList>
    </citation>
    <scope>NUCLEOTIDE SEQUENCE [LARGE SCALE GENOMIC DNA]</scope>
    <source>
        <strain evidence="2">HC45</strain>
    </source>
</reference>
<dbReference type="STRING" id="1555112.LIP_1394"/>
<dbReference type="RefSeq" id="WP_144440373.1">
    <property type="nucleotide sequence ID" value="NZ_AP014924.1"/>
</dbReference>
<evidence type="ECO:0000313" key="2">
    <source>
        <dbReference type="Proteomes" id="UP000065807"/>
    </source>
</evidence>
<dbReference type="InterPro" id="IPR011989">
    <property type="entry name" value="ARM-like"/>
</dbReference>
<name>A0A0K2SJH6_LIMPI</name>
<dbReference type="Gene3D" id="1.25.10.10">
    <property type="entry name" value="Leucine-rich Repeat Variant"/>
    <property type="match status" value="1"/>
</dbReference>
<sequence length="197" mass="22199">MKKRITAAELMSKLNADPKFVVQRAKREEEHQKRVAEFRRAEAPLVEELRAAGFAVESVGSLLNTATPYPKALPILLEHLQRPYPGDVREVIARALAVPEAKFGWDVLTRLFRDERDDERAKDGLAVAIAAIADDQTIGEVIALARDPQHGSSRLLLLSALERSRDPRALAALMELETDPDLVKEIRVILRRLKRKR</sequence>
<reference evidence="2" key="2">
    <citation type="journal article" date="2016" name="Int. J. Syst. Evol. Microbiol.">
        <title>Complete genome sequence and cell structure of Limnochorda pilosa, a Gram-negative spore-former within the phylum Firmicutes.</title>
        <authorList>
            <person name="Watanabe M."/>
            <person name="Kojima H."/>
            <person name="Fukui M."/>
        </authorList>
    </citation>
    <scope>NUCLEOTIDE SEQUENCE [LARGE SCALE GENOMIC DNA]</scope>
    <source>
        <strain evidence="2">HC45</strain>
    </source>
</reference>
<keyword evidence="2" id="KW-1185">Reference proteome</keyword>
<evidence type="ECO:0000313" key="1">
    <source>
        <dbReference type="EMBL" id="BAS27245.1"/>
    </source>
</evidence>
<accession>A0A0K2SJH6</accession>
<organism evidence="1 2">
    <name type="scientific">Limnochorda pilosa</name>
    <dbReference type="NCBI Taxonomy" id="1555112"/>
    <lineage>
        <taxon>Bacteria</taxon>
        <taxon>Bacillati</taxon>
        <taxon>Bacillota</taxon>
        <taxon>Limnochordia</taxon>
        <taxon>Limnochordales</taxon>
        <taxon>Limnochordaceae</taxon>
        <taxon>Limnochorda</taxon>
    </lineage>
</organism>
<protein>
    <recommendedName>
        <fullName evidence="3">PBS lyase</fullName>
    </recommendedName>
</protein>
<dbReference type="SUPFAM" id="SSF48371">
    <property type="entry name" value="ARM repeat"/>
    <property type="match status" value="1"/>
</dbReference>
<dbReference type="InterPro" id="IPR016024">
    <property type="entry name" value="ARM-type_fold"/>
</dbReference>
<gene>
    <name evidence="1" type="ORF">LIP_1394</name>
</gene>
<dbReference type="KEGG" id="lpil:LIP_1394"/>
<evidence type="ECO:0008006" key="3">
    <source>
        <dbReference type="Google" id="ProtNLM"/>
    </source>
</evidence>